<reference evidence="2 3" key="1">
    <citation type="submission" date="2015-01" db="EMBL/GenBank/DDBJ databases">
        <title>Characterization of Swiss Staphylococcus aureus strains involved in food poisoning.</title>
        <authorList>
            <person name="Crovadore J."/>
            <person name="Chablais R."/>
            <person name="Tonacini J."/>
            <person name="Schnyder B."/>
            <person name="Lefort F."/>
        </authorList>
    </citation>
    <scope>NUCLEOTIDE SEQUENCE [LARGE SCALE GENOMIC DNA]</scope>
    <source>
        <strain evidence="2 3">SA-120</strain>
    </source>
</reference>
<proteinExistence type="predicted"/>
<feature type="region of interest" description="Disordered" evidence="1">
    <location>
        <begin position="1"/>
        <end position="69"/>
    </location>
</feature>
<feature type="non-terminal residue" evidence="2">
    <location>
        <position position="147"/>
    </location>
</feature>
<name>A0AA40JPR8_STAAU</name>
<comment type="caution">
    <text evidence="2">The sequence shown here is derived from an EMBL/GenBank/DDBJ whole genome shotgun (WGS) entry which is preliminary data.</text>
</comment>
<evidence type="ECO:0000256" key="1">
    <source>
        <dbReference type="SAM" id="MobiDB-lite"/>
    </source>
</evidence>
<protein>
    <submittedName>
        <fullName evidence="2">Uncharacterized protein</fullName>
    </submittedName>
</protein>
<accession>A0AA40JPR8</accession>
<sequence length="147" mass="16376">MAYGRLSRALPRPGGSRPDRDHPARIPRARHHRRGRRHLPHHPLDAEIPRHRRDPVHPRHFGLDPAGEAQRGLGDLGQFGEIGASAQPLALLLHDLGEGHHRVDELLGHLLVTLLELDDLVEHCRRQADAALGGHRVAEFLGHDATE</sequence>
<evidence type="ECO:0000313" key="3">
    <source>
        <dbReference type="Proteomes" id="UP000032274"/>
    </source>
</evidence>
<feature type="compositionally biased region" description="Basic residues" evidence="1">
    <location>
        <begin position="50"/>
        <end position="60"/>
    </location>
</feature>
<feature type="compositionally biased region" description="Basic residues" evidence="1">
    <location>
        <begin position="25"/>
        <end position="41"/>
    </location>
</feature>
<organism evidence="2 3">
    <name type="scientific">Staphylococcus aureus</name>
    <dbReference type="NCBI Taxonomy" id="1280"/>
    <lineage>
        <taxon>Bacteria</taxon>
        <taxon>Bacillati</taxon>
        <taxon>Bacillota</taxon>
        <taxon>Bacilli</taxon>
        <taxon>Bacillales</taxon>
        <taxon>Staphylococcaceae</taxon>
        <taxon>Staphylococcus</taxon>
    </lineage>
</organism>
<gene>
    <name evidence="2" type="ORF">QU38_02385</name>
</gene>
<dbReference type="EMBL" id="JXIG01000509">
    <property type="protein sequence ID" value="KIU01248.1"/>
    <property type="molecule type" value="Genomic_DNA"/>
</dbReference>
<dbReference type="Proteomes" id="UP000032274">
    <property type="component" value="Unassembled WGS sequence"/>
</dbReference>
<dbReference type="AlphaFoldDB" id="A0AA40JPR8"/>
<evidence type="ECO:0000313" key="2">
    <source>
        <dbReference type="EMBL" id="KIU01248.1"/>
    </source>
</evidence>